<dbReference type="InterPro" id="IPR011047">
    <property type="entry name" value="Quinoprotein_ADH-like_sf"/>
</dbReference>
<dbReference type="SUPFAM" id="SSF50998">
    <property type="entry name" value="Quinoprotein alcohol dehydrogenase-like"/>
    <property type="match status" value="1"/>
</dbReference>
<evidence type="ECO:0000256" key="1">
    <source>
        <dbReference type="ARBA" id="ARBA00022729"/>
    </source>
</evidence>
<feature type="domain" description="Secretion system C-terminal sorting" evidence="3">
    <location>
        <begin position="462"/>
        <end position="529"/>
    </location>
</feature>
<organism evidence="4 5">
    <name type="scientific">Aequorivita antarctica</name>
    <dbReference type="NCBI Taxonomy" id="153266"/>
    <lineage>
        <taxon>Bacteria</taxon>
        <taxon>Pseudomonadati</taxon>
        <taxon>Bacteroidota</taxon>
        <taxon>Flavobacteriia</taxon>
        <taxon>Flavobacteriales</taxon>
        <taxon>Flavobacteriaceae</taxon>
        <taxon>Aequorivita</taxon>
    </lineage>
</organism>
<gene>
    <name evidence="4" type="ORF">ESU54_08945</name>
</gene>
<dbReference type="OrthoDB" id="951108at2"/>
<sequence>MKNVALFIFLSLVVLNNTLKAQNFQKAYGYSEDQQELYDLILDQNNNSFTCGVYRNVFLFPERNFFGTVNKIDTDGNLLWNKAYLPTDAVSLDGFFLYSIIQDSQNYIYAIGVYLGGPNRDGYYLLKINDQGEVIWAKFLNEEIQLLSDLLYANNAIYAVLQDRIVKFSLDGEVLEAVKINLGFDILLRKGLALSNGNIVVTGESLLNNNHNAPVITFDQNLSPVSSYTYYRDTQNAIYGTSLAEAADSYLIIGLSDSSVLSIDQNTGEILWVKSFITKETPSSSDSLNFVEQIVATSNLNNNFFVAINGSYFDQNTNQLYIALTEIDSQGNVSDIKAIKKVPFNSIDTYLSVSTLALNNTGSYYLSGRLVAVQNGTSHHLNYYHKGTIDELGCGEETINFEIADTKSSLLKDIFPANLIIPTTQAVSSKQFNVLDILTDYDNKYCIDPILSVEDLETSVEIYPNPTQNILNIVSQQSIVEVKIFDVLGKDVGNLNISNNQIDVSQLNQGLYFLNIKFDNNKLNISKFIKQ</sequence>
<proteinExistence type="predicted"/>
<dbReference type="NCBIfam" id="TIGR04183">
    <property type="entry name" value="Por_Secre_tail"/>
    <property type="match status" value="1"/>
</dbReference>
<dbReference type="Pfam" id="PF18962">
    <property type="entry name" value="Por_Secre_tail"/>
    <property type="match status" value="1"/>
</dbReference>
<dbReference type="Proteomes" id="UP000321497">
    <property type="component" value="Unassembled WGS sequence"/>
</dbReference>
<keyword evidence="5" id="KW-1185">Reference proteome</keyword>
<evidence type="ECO:0000259" key="3">
    <source>
        <dbReference type="Pfam" id="PF18962"/>
    </source>
</evidence>
<dbReference type="InterPro" id="IPR015943">
    <property type="entry name" value="WD40/YVTN_repeat-like_dom_sf"/>
</dbReference>
<dbReference type="RefSeq" id="WP_111845593.1">
    <property type="nucleotide sequence ID" value="NZ_UEGI01000021.1"/>
</dbReference>
<reference evidence="4 5" key="1">
    <citation type="submission" date="2019-08" db="EMBL/GenBank/DDBJ databases">
        <title>Genome of Aequorivita antarctica SW49 (type strain).</title>
        <authorList>
            <person name="Bowman J.P."/>
        </authorList>
    </citation>
    <scope>NUCLEOTIDE SEQUENCE [LARGE SCALE GENOMIC DNA]</scope>
    <source>
        <strain evidence="4 5">SW49</strain>
    </source>
</reference>
<keyword evidence="1 2" id="KW-0732">Signal</keyword>
<dbReference type="AlphaFoldDB" id="A0A5C6YZX3"/>
<dbReference type="EMBL" id="VORT01000005">
    <property type="protein sequence ID" value="TXD73254.1"/>
    <property type="molecule type" value="Genomic_DNA"/>
</dbReference>
<dbReference type="InterPro" id="IPR026444">
    <property type="entry name" value="Secre_tail"/>
</dbReference>
<evidence type="ECO:0000313" key="5">
    <source>
        <dbReference type="Proteomes" id="UP000321497"/>
    </source>
</evidence>
<feature type="signal peptide" evidence="2">
    <location>
        <begin position="1"/>
        <end position="21"/>
    </location>
</feature>
<protein>
    <submittedName>
        <fullName evidence="4">T9SS type A sorting domain-containing protein</fullName>
    </submittedName>
</protein>
<feature type="chain" id="PRO_5023116460" evidence="2">
    <location>
        <begin position="22"/>
        <end position="531"/>
    </location>
</feature>
<evidence type="ECO:0000313" key="4">
    <source>
        <dbReference type="EMBL" id="TXD73254.1"/>
    </source>
</evidence>
<accession>A0A5C6YZX3</accession>
<name>A0A5C6YZX3_9FLAO</name>
<dbReference type="Gene3D" id="2.130.10.10">
    <property type="entry name" value="YVTN repeat-like/Quinoprotein amine dehydrogenase"/>
    <property type="match status" value="1"/>
</dbReference>
<comment type="caution">
    <text evidence="4">The sequence shown here is derived from an EMBL/GenBank/DDBJ whole genome shotgun (WGS) entry which is preliminary data.</text>
</comment>
<evidence type="ECO:0000256" key="2">
    <source>
        <dbReference type="SAM" id="SignalP"/>
    </source>
</evidence>